<reference evidence="4" key="2">
    <citation type="submission" date="2020-12" db="UniProtKB">
        <authorList>
            <consortium name="WormBaseParasite"/>
        </authorList>
    </citation>
    <scope>IDENTIFICATION</scope>
</reference>
<dbReference type="AlphaFoldDB" id="A0A090LFA4"/>
<reference evidence="2 3" key="1">
    <citation type="submission" date="2014-09" db="EMBL/GenBank/DDBJ databases">
        <authorList>
            <person name="Martin A.A."/>
        </authorList>
    </citation>
    <scope>NUCLEOTIDE SEQUENCE</scope>
    <source>
        <strain evidence="3">ED321</strain>
        <strain evidence="2">ED321 Heterogonic</strain>
    </source>
</reference>
<evidence type="ECO:0000313" key="5">
    <source>
        <dbReference type="WormBase" id="SRAE_2000148400"/>
    </source>
</evidence>
<keyword evidence="3" id="KW-1185">Reference proteome</keyword>
<evidence type="ECO:0000313" key="2">
    <source>
        <dbReference type="EMBL" id="CEF66818.1"/>
    </source>
</evidence>
<dbReference type="EMBL" id="LN609529">
    <property type="protein sequence ID" value="CEF66818.1"/>
    <property type="molecule type" value="Genomic_DNA"/>
</dbReference>
<dbReference type="WBParaSite" id="SRAE_2000148400.1">
    <property type="protein sequence ID" value="SRAE_2000148400.1"/>
    <property type="gene ID" value="WBGene00261689"/>
</dbReference>
<feature type="domain" description="RNase NYN" evidence="1">
    <location>
        <begin position="43"/>
        <end position="180"/>
    </location>
</feature>
<accession>A0A090LFA4</accession>
<evidence type="ECO:0000313" key="4">
    <source>
        <dbReference type="WBParaSite" id="SRAE_2000148400.1"/>
    </source>
</evidence>
<name>A0A090LFA4_STRRB</name>
<proteinExistence type="predicted"/>
<dbReference type="Proteomes" id="UP000035682">
    <property type="component" value="Unplaced"/>
</dbReference>
<sequence>MHNMKNRRKDVVEFYQQQVEKKLCRVLKNEYLFSTTYPEALPRVVVLDCCSIFKASWVTNKDYINCAGLLTTIRYFLVRDIDVAVFMPITYFNNGNITVDDGNLLMELRKFDIITFIPSNNLYRERPAYLGYDDLYVLHAAKRFGGMIVSSNRFDEVYQKQQYSQYRSIIRNRRLSLQFIPMGKSIVKYGKDIFYKCFPKIELSIENTDFHSRKQQNSMFCMPFDPDYEKVAFRGRFWNKSKRLEIINAIDSMLKNLENRCYIYDFVSPLTTYNPSTSYLPLKVLNEIEYKKTFISNISYISQPIENLYNLQKMPNNKILTVVNDKNTDDCNEEKPIESSLYKAYGQKNILENILYSY</sequence>
<dbReference type="CTD" id="36379183"/>
<dbReference type="Gene3D" id="3.40.50.11980">
    <property type="match status" value="1"/>
</dbReference>
<dbReference type="GeneID" id="36379183"/>
<dbReference type="RefSeq" id="XP_024506018.1">
    <property type="nucleotide sequence ID" value="XM_024652442.1"/>
</dbReference>
<organism evidence="2">
    <name type="scientific">Strongyloides ratti</name>
    <name type="common">Parasitic roundworm</name>
    <dbReference type="NCBI Taxonomy" id="34506"/>
    <lineage>
        <taxon>Eukaryota</taxon>
        <taxon>Metazoa</taxon>
        <taxon>Ecdysozoa</taxon>
        <taxon>Nematoda</taxon>
        <taxon>Chromadorea</taxon>
        <taxon>Rhabditida</taxon>
        <taxon>Tylenchina</taxon>
        <taxon>Panagrolaimomorpha</taxon>
        <taxon>Strongyloidoidea</taxon>
        <taxon>Strongyloididae</taxon>
        <taxon>Strongyloides</taxon>
    </lineage>
</organism>
<dbReference type="OrthoDB" id="392925at2759"/>
<dbReference type="InterPro" id="IPR021869">
    <property type="entry name" value="RNase_Zc3h12_NYN"/>
</dbReference>
<dbReference type="Pfam" id="PF11977">
    <property type="entry name" value="RNase_Zc3h12a"/>
    <property type="match status" value="1"/>
</dbReference>
<dbReference type="WormBase" id="SRAE_2000148400">
    <property type="protein sequence ID" value="SRP02420"/>
    <property type="gene ID" value="WBGene00261689"/>
</dbReference>
<protein>
    <submittedName>
        <fullName evidence="2 4">Ribonuclease Zc3h12a-like domain-containing protein</fullName>
    </submittedName>
</protein>
<evidence type="ECO:0000259" key="1">
    <source>
        <dbReference type="Pfam" id="PF11977"/>
    </source>
</evidence>
<evidence type="ECO:0000313" key="3">
    <source>
        <dbReference type="Proteomes" id="UP000035682"/>
    </source>
</evidence>
<gene>
    <name evidence="2 4 5" type="ORF">SRAE_2000148400</name>
</gene>